<evidence type="ECO:0000313" key="6">
    <source>
        <dbReference type="Proteomes" id="UP001320420"/>
    </source>
</evidence>
<dbReference type="PANTHER" id="PTHR47706:SF7">
    <property type="entry name" value="CIPA-LIKE, PUTATIVE (AFU_ORTHOLOGUE AFUA_1G01630)-RELATED"/>
    <property type="match status" value="1"/>
</dbReference>
<name>A0AAN9UNN8_9PEZI</name>
<comment type="caution">
    <text evidence="5">The sequence shown here is derived from an EMBL/GenBank/DDBJ whole genome shotgun (WGS) entry which is preliminary data.</text>
</comment>
<organism evidence="5 6">
    <name type="scientific">Diatrype stigma</name>
    <dbReference type="NCBI Taxonomy" id="117547"/>
    <lineage>
        <taxon>Eukaryota</taxon>
        <taxon>Fungi</taxon>
        <taxon>Dikarya</taxon>
        <taxon>Ascomycota</taxon>
        <taxon>Pezizomycotina</taxon>
        <taxon>Sordariomycetes</taxon>
        <taxon>Xylariomycetidae</taxon>
        <taxon>Xylariales</taxon>
        <taxon>Diatrypaceae</taxon>
        <taxon>Diatrype</taxon>
    </lineage>
</organism>
<dbReference type="Pfam" id="PF13460">
    <property type="entry name" value="NAD_binding_10"/>
    <property type="match status" value="1"/>
</dbReference>
<dbReference type="PANTHER" id="PTHR47706">
    <property type="entry name" value="NMRA-LIKE FAMILY PROTEIN"/>
    <property type="match status" value="1"/>
</dbReference>
<dbReference type="InterPro" id="IPR016040">
    <property type="entry name" value="NAD(P)-bd_dom"/>
</dbReference>
<dbReference type="InterPro" id="IPR036291">
    <property type="entry name" value="NAD(P)-bd_dom_sf"/>
</dbReference>
<dbReference type="EMBL" id="JAKJXP020000043">
    <property type="protein sequence ID" value="KAK7751965.1"/>
    <property type="molecule type" value="Genomic_DNA"/>
</dbReference>
<comment type="similarity">
    <text evidence="1">Belongs to the NmrA-type oxidoreductase family. Isoflavone reductase subfamily.</text>
</comment>
<reference evidence="5 6" key="1">
    <citation type="submission" date="2024-02" db="EMBL/GenBank/DDBJ databases">
        <title>De novo assembly and annotation of 12 fungi associated with fruit tree decline syndrome in Ontario, Canada.</title>
        <authorList>
            <person name="Sulman M."/>
            <person name="Ellouze W."/>
            <person name="Ilyukhin E."/>
        </authorList>
    </citation>
    <scope>NUCLEOTIDE SEQUENCE [LARGE SCALE GENOMIC DNA]</scope>
    <source>
        <strain evidence="5 6">M11/M66-122</strain>
    </source>
</reference>
<keyword evidence="3" id="KW-0560">Oxidoreductase</keyword>
<proteinExistence type="inferred from homology"/>
<evidence type="ECO:0000256" key="1">
    <source>
        <dbReference type="ARBA" id="ARBA00005725"/>
    </source>
</evidence>
<evidence type="ECO:0000256" key="2">
    <source>
        <dbReference type="ARBA" id="ARBA00022857"/>
    </source>
</evidence>
<evidence type="ECO:0000259" key="4">
    <source>
        <dbReference type="Pfam" id="PF13460"/>
    </source>
</evidence>
<dbReference type="GO" id="GO:0016491">
    <property type="term" value="F:oxidoreductase activity"/>
    <property type="evidence" value="ECO:0007669"/>
    <property type="project" value="UniProtKB-KW"/>
</dbReference>
<evidence type="ECO:0000256" key="3">
    <source>
        <dbReference type="ARBA" id="ARBA00023002"/>
    </source>
</evidence>
<dbReference type="Gene3D" id="3.40.50.720">
    <property type="entry name" value="NAD(P)-binding Rossmann-like Domain"/>
    <property type="match status" value="1"/>
</dbReference>
<evidence type="ECO:0000313" key="5">
    <source>
        <dbReference type="EMBL" id="KAK7751965.1"/>
    </source>
</evidence>
<protein>
    <recommendedName>
        <fullName evidence="4">NAD(P)-binding domain-containing protein</fullName>
    </recommendedName>
</protein>
<dbReference type="Proteomes" id="UP001320420">
    <property type="component" value="Unassembled WGS sequence"/>
</dbReference>
<feature type="domain" description="NAD(P)-binding" evidence="4">
    <location>
        <begin position="14"/>
        <end position="100"/>
    </location>
</feature>
<keyword evidence="6" id="KW-1185">Reference proteome</keyword>
<dbReference type="InterPro" id="IPR051609">
    <property type="entry name" value="NmrA/Isoflavone_reductase-like"/>
</dbReference>
<keyword evidence="2" id="KW-0521">NADP</keyword>
<sequence length="327" mass="36312">MVENNRVKKVAIVGATGTVGKFIVKELLARGQHEVTAVTRGSAPCAAPAGVKLAKVDYSAPETLVDALRGQDVLIITMSTLAPKETELQLVEAAVAAGVPYVLPNYWCPDTADAAFADDWLLGPAKREVLARLRERSPDGATAWIGMITSFWYEYSLGLGANNYGMDWKNRTFTFFDDGETKINTITWPQSGRAVAALLSLPVEPETEGGPSLSAYKNKYVYVSSFCVNQKEMFESVLRVSGTSRDDWTIRHEESRQRWEDARKRLFAGDRTAFSIVMYTRVFFKDGMGNYEARRGLDNDVLGLPREDIDEFTKIAIERAEAGVTYH</sequence>
<dbReference type="SUPFAM" id="SSF51735">
    <property type="entry name" value="NAD(P)-binding Rossmann-fold domains"/>
    <property type="match status" value="1"/>
</dbReference>
<gene>
    <name evidence="5" type="ORF">SLS62_006108</name>
</gene>
<dbReference type="AlphaFoldDB" id="A0AAN9UNN8"/>
<accession>A0AAN9UNN8</accession>